<gene>
    <name evidence="2" type="ORF">MtrunA17_Chr3g0144011</name>
</gene>
<proteinExistence type="predicted"/>
<comment type="caution">
    <text evidence="2">The sequence shown here is derived from an EMBL/GenBank/DDBJ whole genome shotgun (WGS) entry which is preliminary data.</text>
</comment>
<keyword evidence="1" id="KW-1133">Transmembrane helix</keyword>
<name>A0A396J457_MEDTR</name>
<keyword evidence="1" id="KW-0472">Membrane</keyword>
<feature type="transmembrane region" description="Helical" evidence="1">
    <location>
        <begin position="6"/>
        <end position="29"/>
    </location>
</feature>
<keyword evidence="1" id="KW-0812">Transmembrane</keyword>
<dbReference type="Proteomes" id="UP000265566">
    <property type="component" value="Chromosome 3"/>
</dbReference>
<evidence type="ECO:0000313" key="2">
    <source>
        <dbReference type="EMBL" id="RHN71235.1"/>
    </source>
</evidence>
<sequence length="43" mass="5219">MEGLDLFVDVIEVLDCYLELLMMILLLIVRKMNFWKIRTLFLD</sequence>
<dbReference type="Gramene" id="rna19891">
    <property type="protein sequence ID" value="RHN71235.1"/>
    <property type="gene ID" value="gene19891"/>
</dbReference>
<dbReference type="AlphaFoldDB" id="A0A396J457"/>
<protein>
    <recommendedName>
        <fullName evidence="3">Transmembrane protein</fullName>
    </recommendedName>
</protein>
<organism evidence="2">
    <name type="scientific">Medicago truncatula</name>
    <name type="common">Barrel medic</name>
    <name type="synonym">Medicago tribuloides</name>
    <dbReference type="NCBI Taxonomy" id="3880"/>
    <lineage>
        <taxon>Eukaryota</taxon>
        <taxon>Viridiplantae</taxon>
        <taxon>Streptophyta</taxon>
        <taxon>Embryophyta</taxon>
        <taxon>Tracheophyta</taxon>
        <taxon>Spermatophyta</taxon>
        <taxon>Magnoliopsida</taxon>
        <taxon>eudicotyledons</taxon>
        <taxon>Gunneridae</taxon>
        <taxon>Pentapetalae</taxon>
        <taxon>rosids</taxon>
        <taxon>fabids</taxon>
        <taxon>Fabales</taxon>
        <taxon>Fabaceae</taxon>
        <taxon>Papilionoideae</taxon>
        <taxon>50 kb inversion clade</taxon>
        <taxon>NPAAA clade</taxon>
        <taxon>Hologalegina</taxon>
        <taxon>IRL clade</taxon>
        <taxon>Trifolieae</taxon>
        <taxon>Medicago</taxon>
    </lineage>
</organism>
<evidence type="ECO:0008006" key="3">
    <source>
        <dbReference type="Google" id="ProtNLM"/>
    </source>
</evidence>
<accession>A0A396J457</accession>
<dbReference type="EMBL" id="PSQE01000003">
    <property type="protein sequence ID" value="RHN71235.1"/>
    <property type="molecule type" value="Genomic_DNA"/>
</dbReference>
<evidence type="ECO:0000256" key="1">
    <source>
        <dbReference type="SAM" id="Phobius"/>
    </source>
</evidence>
<reference evidence="2" key="1">
    <citation type="journal article" date="2018" name="Nat. Plants">
        <title>Whole-genome landscape of Medicago truncatula symbiotic genes.</title>
        <authorList>
            <person name="Pecrix Y."/>
            <person name="Gamas P."/>
            <person name="Carrere S."/>
        </authorList>
    </citation>
    <scope>NUCLEOTIDE SEQUENCE</scope>
    <source>
        <tissue evidence="2">Leaves</tissue>
    </source>
</reference>